<dbReference type="Pfam" id="PF12705">
    <property type="entry name" value="PDDEXK_1"/>
    <property type="match status" value="1"/>
</dbReference>
<dbReference type="Gene3D" id="3.90.320.10">
    <property type="match status" value="1"/>
</dbReference>
<organism evidence="5">
    <name type="scientific">uncultured Caudovirales phage</name>
    <dbReference type="NCBI Taxonomy" id="2100421"/>
    <lineage>
        <taxon>Viruses</taxon>
        <taxon>Duplodnaviria</taxon>
        <taxon>Heunggongvirae</taxon>
        <taxon>Uroviricota</taxon>
        <taxon>Caudoviricetes</taxon>
        <taxon>Peduoviridae</taxon>
        <taxon>Maltschvirus</taxon>
        <taxon>Maltschvirus maltsch</taxon>
    </lineage>
</organism>
<evidence type="ECO:0000313" key="2">
    <source>
        <dbReference type="EMBL" id="CAB4146265.1"/>
    </source>
</evidence>
<dbReference type="SUPFAM" id="SSF52980">
    <property type="entry name" value="Restriction endonuclease-like"/>
    <property type="match status" value="1"/>
</dbReference>
<evidence type="ECO:0000259" key="1">
    <source>
        <dbReference type="Pfam" id="PF12705"/>
    </source>
</evidence>
<protein>
    <submittedName>
        <fullName evidence="5">PD-(D/E)XK nuclease superfamily</fullName>
    </submittedName>
</protein>
<dbReference type="EMBL" id="LR797445">
    <property type="protein sequence ID" value="CAB4217529.1"/>
    <property type="molecule type" value="Genomic_DNA"/>
</dbReference>
<dbReference type="InterPro" id="IPR038726">
    <property type="entry name" value="PDDEXK_AddAB-type"/>
</dbReference>
<proteinExistence type="predicted"/>
<dbReference type="EMBL" id="LR797173">
    <property type="protein sequence ID" value="CAB4191455.1"/>
    <property type="molecule type" value="Genomic_DNA"/>
</dbReference>
<dbReference type="EMBL" id="LR797255">
    <property type="protein sequence ID" value="CAB4197682.1"/>
    <property type="molecule type" value="Genomic_DNA"/>
</dbReference>
<name>A0A6J5SQI4_9CAUD</name>
<evidence type="ECO:0000313" key="3">
    <source>
        <dbReference type="EMBL" id="CAB4191455.1"/>
    </source>
</evidence>
<sequence length="338" mass="38754">MFDPLSFSIPLPTATARPAYPKRQLLQRVEDTNDYILEIDYSSISKYINCPRAGENYLIHSRESDRPSSATDFGKLFHECEELRLHHGFSPALTARQRELVVEHFMRYPCSPTDHRTAERMLAVLALYNERYAHDEWHTKVVQHEDKPFIERPFKIPLCTIPVHEHVAAVATYIGNIHVIYTGRIDAAIHDSNAIWIMDNKTSSRGGAEFETAFRLSQQTRGYAWALQKILGVPVAGLIMNALVIKPPTLKVYNNTELQRITYHYSQDSLHEWEDNMRATVTDLVASLIRGYFPQTGLSFKSPCAGCDYVENCQLPRDQRSTDLASDIYRDVTWSPIH</sequence>
<accession>A0A6J5SQI4</accession>
<dbReference type="InterPro" id="IPR011604">
    <property type="entry name" value="PDDEXK-like_dom_sf"/>
</dbReference>
<dbReference type="EMBL" id="LR796462">
    <property type="protein sequence ID" value="CAB4146265.1"/>
    <property type="molecule type" value="Genomic_DNA"/>
</dbReference>
<feature type="domain" description="PD-(D/E)XK endonuclease-like" evidence="1">
    <location>
        <begin position="41"/>
        <end position="314"/>
    </location>
</feature>
<evidence type="ECO:0000313" key="5">
    <source>
        <dbReference type="EMBL" id="CAB4217529.1"/>
    </source>
</evidence>
<reference evidence="5" key="1">
    <citation type="submission" date="2020-05" db="EMBL/GenBank/DDBJ databases">
        <authorList>
            <person name="Chiriac C."/>
            <person name="Salcher M."/>
            <person name="Ghai R."/>
            <person name="Kavagutti S V."/>
        </authorList>
    </citation>
    <scope>NUCLEOTIDE SEQUENCE</scope>
</reference>
<dbReference type="InterPro" id="IPR011335">
    <property type="entry name" value="Restrct_endonuc-II-like"/>
</dbReference>
<gene>
    <name evidence="3" type="ORF">UFOVP1225_38</name>
    <name evidence="4" type="ORF">UFOVP1319_28</name>
    <name evidence="5" type="ORF">UFOVP1591_38</name>
    <name evidence="2" type="ORF">UFOVP478_11</name>
</gene>
<evidence type="ECO:0000313" key="4">
    <source>
        <dbReference type="EMBL" id="CAB4197682.1"/>
    </source>
</evidence>